<keyword evidence="1 2" id="KW-0175">Coiled coil</keyword>
<dbReference type="EMBL" id="JALLAZ020000284">
    <property type="protein sequence ID" value="KAL3798744.1"/>
    <property type="molecule type" value="Genomic_DNA"/>
</dbReference>
<protein>
    <recommendedName>
        <fullName evidence="3">ODAD1 central coiled coil region domain-containing protein</fullName>
    </recommendedName>
</protein>
<keyword evidence="5" id="KW-1185">Reference proteome</keyword>
<dbReference type="Proteomes" id="UP001530315">
    <property type="component" value="Unassembled WGS sequence"/>
</dbReference>
<evidence type="ECO:0000313" key="4">
    <source>
        <dbReference type="EMBL" id="KAL3798744.1"/>
    </source>
</evidence>
<evidence type="ECO:0000259" key="3">
    <source>
        <dbReference type="Pfam" id="PF21773"/>
    </source>
</evidence>
<dbReference type="InterPro" id="IPR049258">
    <property type="entry name" value="ODAD1_CC"/>
</dbReference>
<sequence>MVSSCEVSAAHKNIMELEYNLGQKEAMLNRVARDQAEKTERLCELEQVLEDKTFEVEPSDDACKEKDAMINTVRSDMVKMTPTYKQDSYLKRKEIAKLKQQNAEYALKLRALEKAFQHVILQTTVPSEDNEVYSRKVENLKKRLQAVNEKIIQHELKELEEQHKAGCDGLDRESKIETEKQIYIDRLNKKLVALNTKISQNRELRRKIDEMRQERCRHDVIYTKLERDVQCQTKLMSRILKESKKATKGRDKAIGELEALNKQLEEGRR</sequence>
<dbReference type="AlphaFoldDB" id="A0ABD3QEB6"/>
<name>A0ABD3QEB6_9STRA</name>
<evidence type="ECO:0000313" key="5">
    <source>
        <dbReference type="Proteomes" id="UP001530315"/>
    </source>
</evidence>
<feature type="coiled-coil region" evidence="2">
    <location>
        <begin position="95"/>
        <end position="157"/>
    </location>
</feature>
<feature type="coiled-coil region" evidence="2">
    <location>
        <begin position="184"/>
        <end position="214"/>
    </location>
</feature>
<proteinExistence type="predicted"/>
<organism evidence="4 5">
    <name type="scientific">Stephanodiscus triporus</name>
    <dbReference type="NCBI Taxonomy" id="2934178"/>
    <lineage>
        <taxon>Eukaryota</taxon>
        <taxon>Sar</taxon>
        <taxon>Stramenopiles</taxon>
        <taxon>Ochrophyta</taxon>
        <taxon>Bacillariophyta</taxon>
        <taxon>Coscinodiscophyceae</taxon>
        <taxon>Thalassiosirophycidae</taxon>
        <taxon>Stephanodiscales</taxon>
        <taxon>Stephanodiscaceae</taxon>
        <taxon>Stephanodiscus</taxon>
    </lineage>
</organism>
<reference evidence="4 5" key="1">
    <citation type="submission" date="2024-10" db="EMBL/GenBank/DDBJ databases">
        <title>Updated reference genomes for cyclostephanoid diatoms.</title>
        <authorList>
            <person name="Roberts W.R."/>
            <person name="Alverson A.J."/>
        </authorList>
    </citation>
    <scope>NUCLEOTIDE SEQUENCE [LARGE SCALE GENOMIC DNA]</scope>
    <source>
        <strain evidence="4 5">AJA276-08</strain>
    </source>
</reference>
<dbReference type="Pfam" id="PF21773">
    <property type="entry name" value="ODAD1_CC"/>
    <property type="match status" value="1"/>
</dbReference>
<dbReference type="PANTHER" id="PTHR21694">
    <property type="entry name" value="COILED-COIL DOMAIN-CONTAINING PROTEIN 63"/>
    <property type="match status" value="1"/>
</dbReference>
<dbReference type="PANTHER" id="PTHR21694:SF18">
    <property type="entry name" value="COILED-COIL DOMAIN-CONTAINING PROTEIN 63"/>
    <property type="match status" value="1"/>
</dbReference>
<feature type="domain" description="ODAD1 central coiled coil region" evidence="3">
    <location>
        <begin position="185"/>
        <end position="263"/>
    </location>
</feature>
<comment type="caution">
    <text evidence="4">The sequence shown here is derived from an EMBL/GenBank/DDBJ whole genome shotgun (WGS) entry which is preliminary data.</text>
</comment>
<evidence type="ECO:0000256" key="1">
    <source>
        <dbReference type="ARBA" id="ARBA00023054"/>
    </source>
</evidence>
<evidence type="ECO:0000256" key="2">
    <source>
        <dbReference type="SAM" id="Coils"/>
    </source>
</evidence>
<dbReference type="InterPro" id="IPR051876">
    <property type="entry name" value="ODA-DC/CCD"/>
</dbReference>
<accession>A0ABD3QEB6</accession>
<gene>
    <name evidence="4" type="ORF">ACHAW5_008046</name>
</gene>